<dbReference type="Proteomes" id="UP000087766">
    <property type="component" value="Unplaced"/>
</dbReference>
<reference evidence="2" key="1">
    <citation type="submission" date="2025-08" db="UniProtKB">
        <authorList>
            <consortium name="RefSeq"/>
        </authorList>
    </citation>
    <scope>IDENTIFICATION</scope>
    <source>
        <tissue evidence="2">Leaf</tissue>
    </source>
</reference>
<keyword evidence="1" id="KW-1185">Reference proteome</keyword>
<dbReference type="STRING" id="3916.A0A3Q0EKV6"/>
<proteinExistence type="predicted"/>
<evidence type="ECO:0000313" key="2">
    <source>
        <dbReference type="RefSeq" id="XP_022632290.1"/>
    </source>
</evidence>
<dbReference type="KEGG" id="vra:111240805"/>
<accession>A0A3Q0EKV6</accession>
<dbReference type="AlphaFoldDB" id="A0A3Q0EKV6"/>
<name>A0A3Q0EKV6_VIGRR</name>
<dbReference type="RefSeq" id="XP_022632290.1">
    <property type="nucleotide sequence ID" value="XM_022776569.1"/>
</dbReference>
<protein>
    <submittedName>
        <fullName evidence="2">Uncharacterized protein LOC111240805</fullName>
    </submittedName>
</protein>
<sequence>MHAKGRVDFAHAKCGFPIHHKLKVKQILHRSKVEPIRHRPNVKPIYPKLKSSIAKGEREGVCVNESETNLKFLLRFEVVTTRIGTLNRKPESCTLRINCTQLGRDTSASSERVGVDALDNGGDGEESNVEWESEFLGEVDPLGYQAPTKKSDNVQRSKLLEETYEMDLCVRARKKALKSIEARGMSHLIEDLVTVKKKKKDKKKVLVKLLQPRGKAKV</sequence>
<evidence type="ECO:0000313" key="1">
    <source>
        <dbReference type="Proteomes" id="UP000087766"/>
    </source>
</evidence>
<gene>
    <name evidence="2" type="primary">LOC111240805</name>
</gene>
<dbReference type="OrthoDB" id="10644726at2759"/>
<dbReference type="GeneID" id="111240805"/>
<organism evidence="1 2">
    <name type="scientific">Vigna radiata var. radiata</name>
    <name type="common">Mung bean</name>
    <name type="synonym">Phaseolus aureus</name>
    <dbReference type="NCBI Taxonomy" id="3916"/>
    <lineage>
        <taxon>Eukaryota</taxon>
        <taxon>Viridiplantae</taxon>
        <taxon>Streptophyta</taxon>
        <taxon>Embryophyta</taxon>
        <taxon>Tracheophyta</taxon>
        <taxon>Spermatophyta</taxon>
        <taxon>Magnoliopsida</taxon>
        <taxon>eudicotyledons</taxon>
        <taxon>Gunneridae</taxon>
        <taxon>Pentapetalae</taxon>
        <taxon>rosids</taxon>
        <taxon>fabids</taxon>
        <taxon>Fabales</taxon>
        <taxon>Fabaceae</taxon>
        <taxon>Papilionoideae</taxon>
        <taxon>50 kb inversion clade</taxon>
        <taxon>NPAAA clade</taxon>
        <taxon>indigoferoid/millettioid clade</taxon>
        <taxon>Phaseoleae</taxon>
        <taxon>Vigna</taxon>
    </lineage>
</organism>